<sequence>MSELKGCHKEYVHARQPASARQAAHPGQPAGGNLKRAHAEVAMSALNQEALLKKKRRTAELKSELDPAALPLELLRVVTDTEIEAQRKAADTEIEAQRKAADTSDSEITCGESKKEEKSYVVGDRNVTKPIVTYSRRKKAEASTVEAKR</sequence>
<feature type="compositionally biased region" description="Basic and acidic residues" evidence="1">
    <location>
        <begin position="1"/>
        <end position="13"/>
    </location>
</feature>
<feature type="region of interest" description="Disordered" evidence="1">
    <location>
        <begin position="94"/>
        <end position="121"/>
    </location>
</feature>
<protein>
    <submittedName>
        <fullName evidence="2">Uncharacterized protein</fullName>
    </submittedName>
</protein>
<proteinExistence type="predicted"/>
<organism evidence="2 3">
    <name type="scientific">Anisodus acutangulus</name>
    <dbReference type="NCBI Taxonomy" id="402998"/>
    <lineage>
        <taxon>Eukaryota</taxon>
        <taxon>Viridiplantae</taxon>
        <taxon>Streptophyta</taxon>
        <taxon>Embryophyta</taxon>
        <taxon>Tracheophyta</taxon>
        <taxon>Spermatophyta</taxon>
        <taxon>Magnoliopsida</taxon>
        <taxon>eudicotyledons</taxon>
        <taxon>Gunneridae</taxon>
        <taxon>Pentapetalae</taxon>
        <taxon>asterids</taxon>
        <taxon>lamiids</taxon>
        <taxon>Solanales</taxon>
        <taxon>Solanaceae</taxon>
        <taxon>Solanoideae</taxon>
        <taxon>Hyoscyameae</taxon>
        <taxon>Anisodus</taxon>
    </lineage>
</organism>
<dbReference type="AlphaFoldDB" id="A0A9Q1LHZ1"/>
<reference evidence="3" key="1">
    <citation type="journal article" date="2023" name="Proc. Natl. Acad. Sci. U.S.A.">
        <title>Genomic and structural basis for evolution of tropane alkaloid biosynthesis.</title>
        <authorList>
            <person name="Wanga Y.-J."/>
            <person name="Taina T."/>
            <person name="Yua J.-Y."/>
            <person name="Lia J."/>
            <person name="Xua B."/>
            <person name="Chenc J."/>
            <person name="D'Auriad J.C."/>
            <person name="Huanga J.-P."/>
            <person name="Huanga S.-X."/>
        </authorList>
    </citation>
    <scope>NUCLEOTIDE SEQUENCE [LARGE SCALE GENOMIC DNA]</scope>
    <source>
        <strain evidence="3">cv. KIB-2019</strain>
    </source>
</reference>
<gene>
    <name evidence="2" type="ORF">K7X08_035006</name>
</gene>
<name>A0A9Q1LHZ1_9SOLA</name>
<dbReference type="Proteomes" id="UP001152561">
    <property type="component" value="Unassembled WGS sequence"/>
</dbReference>
<evidence type="ECO:0000313" key="3">
    <source>
        <dbReference type="Proteomes" id="UP001152561"/>
    </source>
</evidence>
<accession>A0A9Q1LHZ1</accession>
<keyword evidence="3" id="KW-1185">Reference proteome</keyword>
<evidence type="ECO:0000313" key="2">
    <source>
        <dbReference type="EMBL" id="KAJ8536605.1"/>
    </source>
</evidence>
<comment type="caution">
    <text evidence="2">The sequence shown here is derived from an EMBL/GenBank/DDBJ whole genome shotgun (WGS) entry which is preliminary data.</text>
</comment>
<feature type="region of interest" description="Disordered" evidence="1">
    <location>
        <begin position="1"/>
        <end position="37"/>
    </location>
</feature>
<evidence type="ECO:0000256" key="1">
    <source>
        <dbReference type="SAM" id="MobiDB-lite"/>
    </source>
</evidence>
<dbReference type="EMBL" id="JAJAGQ010000018">
    <property type="protein sequence ID" value="KAJ8536605.1"/>
    <property type="molecule type" value="Genomic_DNA"/>
</dbReference>